<gene>
    <name evidence="2" type="primary">traO</name>
</gene>
<feature type="chain" id="PRO_5019809252" evidence="1">
    <location>
        <begin position="21"/>
        <end position="40"/>
    </location>
</feature>
<sequence>MTKYIFAVMLAMLSITATQAQRLMPKQKGLEINAGMLGEK</sequence>
<keyword evidence="1" id="KW-0732">Signal</keyword>
<reference evidence="2" key="8">
    <citation type="journal article" date="2018" name="J. ISSAAS">
        <title>In Silico Identification of Three Types of Integrative and Conjugative Elements (ICEs) in Elizabethkingia anophelis Strains Isolated from Around the World.</title>
        <authorList>
            <person name="Xu J."/>
            <person name="Pei D."/>
            <person name="Nicholson A."/>
            <person name="Lan Y."/>
            <person name="Xia Q."/>
        </authorList>
    </citation>
    <scope>NUCLEOTIDE SEQUENCE</scope>
</reference>
<reference evidence="2" key="5">
    <citation type="journal article" date="2017" name="Genome Announc.">
        <title>Complete Circularized Genome Sequences of Four Strains of Elizabethkingia anophelis, Including Two Novel Strains Isolated from Wild-Caught Anopheles sinensis.</title>
        <authorList>
            <person name="Pei D."/>
            <person name="Nicholson A.C."/>
            <person name="Jiang J."/>
            <person name="Chen H."/>
            <person name="Whitney A.M."/>
            <person name="Villarma A."/>
            <person name="Bell M."/>
            <person name="Humrighouse B."/>
            <person name="Rowe L.A."/>
            <person name="Sheth M."/>
            <person name="Batra D."/>
            <person name="Juieng P."/>
            <person name="Loparev V.N."/>
            <person name="McQuiston J.R."/>
            <person name="Lan Y."/>
            <person name="Ma Y."/>
            <person name="Xu J."/>
        </authorList>
    </citation>
    <scope>NUCLEOTIDE SEQUENCE</scope>
</reference>
<evidence type="ECO:0000313" key="2">
    <source>
        <dbReference type="EMBL" id="DAC74460.1"/>
    </source>
</evidence>
<reference evidence="2" key="4">
    <citation type="journal article" date="2016" name="Sci. Rep.">
        <title>Genomic epidemiology and global diversity of the emerging bacterial pathogen Elizabethkingia anophelis.</title>
        <authorList>
            <person name="Breurec S."/>
            <person name="Criscuolo A."/>
            <person name="Diancourt L."/>
            <person name="Rendueles O."/>
            <person name="Vandenbogaert M."/>
            <person name="Passet V."/>
            <person name="Caro V."/>
            <person name="Rocha E.P."/>
            <person name="Touchon M."/>
            <person name="Brisse S."/>
        </authorList>
    </citation>
    <scope>NUCLEOTIDE SEQUENCE</scope>
</reference>
<dbReference type="AlphaFoldDB" id="A0A455ZCI9"/>
<reference evidence="2" key="6">
    <citation type="journal article" date="2017" name="Nat. Commun.">
        <title>Evolutionary dynamics and genomic features of the Elizabethkingia anophelis 2015 to 2016 Wisconsin outbreak strain.</title>
        <authorList>
            <person name="Perrin A."/>
            <person name="Larsonneur E."/>
            <person name="Nicholson A.C."/>
            <person name="Edwards D.J."/>
            <person name="Gundlach K.M."/>
            <person name="Whitney A.M."/>
            <person name="Gulvik C.A."/>
            <person name="Bell M.E."/>
            <person name="Rendueles O."/>
            <person name="Cury J."/>
            <person name="Hugon P."/>
            <person name="Clermont D."/>
            <person name="Enouf V."/>
            <person name="Loparev V."/>
            <person name="Juieng P."/>
            <person name="Monson T."/>
            <person name="Warshauer D."/>
            <person name="Elbadawi L.I."/>
            <person name="Walters M.S."/>
            <person name="Crist M.B."/>
            <person name="Noble-Wang J."/>
            <person name="Borlaug G."/>
            <person name="Rocha E.P.C."/>
            <person name="Criscuolo A."/>
            <person name="Touchon M."/>
            <person name="Davis J.P."/>
            <person name="Holt K.E."/>
            <person name="McQuiston J.R."/>
            <person name="Brisse S."/>
        </authorList>
    </citation>
    <scope>NUCLEOTIDE SEQUENCE</scope>
</reference>
<reference evidence="2" key="3">
    <citation type="journal article" date="2016" name="Genome Announc.">
        <title>Complete Genome Sequences of Four Strains from the 2015-2016 Elizabethkingia anophelis Outbreak.</title>
        <authorList>
            <person name="Nicholson A.C."/>
            <person name="Whitney A.M."/>
            <person name="Emery B.D."/>
            <person name="Bell M.E."/>
            <person name="Gartin J.T."/>
            <person name="Humrighouse B.W."/>
            <person name="Loparev V.N."/>
            <person name="Batra D."/>
            <person name="Sheth M."/>
            <person name="Rowe L.A."/>
            <person name="Juieng P."/>
            <person name="Knipe K."/>
            <person name="Gulvik C."/>
            <person name="McQuiston J.R."/>
        </authorList>
    </citation>
    <scope>NUCLEOTIDE SEQUENCE</scope>
</reference>
<protein>
    <submittedName>
        <fullName evidence="2">Conjugative transposon protein TraO</fullName>
    </submittedName>
</protein>
<name>A0A455ZCI9_9FLAO</name>
<accession>A0A455ZCI9</accession>
<evidence type="ECO:0000256" key="1">
    <source>
        <dbReference type="SAM" id="SignalP"/>
    </source>
</evidence>
<feature type="signal peptide" evidence="1">
    <location>
        <begin position="1"/>
        <end position="20"/>
    </location>
</feature>
<reference evidence="2" key="1">
    <citation type="journal article" date="2014" name="Genome Biol. Evol.">
        <title>Comparative genomic analysis of malaria mosquito vector-associated novel pathogen Elizabethkingia anophelis.</title>
        <authorList>
            <person name="Teo J."/>
            <person name="Tan S.Y."/>
            <person name="Liu Y."/>
            <person name="Tay M."/>
            <person name="Ding Y."/>
            <person name="Li Y."/>
            <person name="Kjelleberg S."/>
            <person name="Givskov M."/>
            <person name="Lin R.T."/>
            <person name="Yang L."/>
        </authorList>
    </citation>
    <scope>NUCLEOTIDE SEQUENCE</scope>
</reference>
<dbReference type="EMBL" id="BK010590">
    <property type="protein sequence ID" value="DAC74460.1"/>
    <property type="molecule type" value="Genomic_DNA"/>
</dbReference>
<proteinExistence type="predicted"/>
<reference evidence="2" key="7">
    <citation type="journal article" date="2017" name="Sci. Rep.">
        <title>Genomic features, phylogenetic relationships, and comparative genomics of Elizabethkingia anophelis strain EM361-97 isolated in Taiwan.</title>
        <authorList>
            <person name="Lin J.N."/>
            <person name="Lai C.H."/>
            <person name="Yang C.H."/>
            <person name="Huang Y.H."/>
            <person name="Lin H.H."/>
        </authorList>
    </citation>
    <scope>NUCLEOTIDE SEQUENCE</scope>
</reference>
<reference evidence="2" key="2">
    <citation type="journal article" date="2014" name="PLoS ONE">
        <title>Insights from the genome annotation of Elizabethkingia anophelis from the malaria vector Anopheles gambiae.</title>
        <authorList>
            <person name="Kukutla P."/>
            <person name="Lindberg B.G."/>
            <person name="Pei D."/>
            <person name="Rayl M."/>
            <person name="Yu W."/>
            <person name="Steritz M."/>
            <person name="Faye I."/>
            <person name="Xu J."/>
        </authorList>
    </citation>
    <scope>NUCLEOTIDE SEQUENCE</scope>
</reference>
<organism evidence="2">
    <name type="scientific">Elizabethkingia anophelis</name>
    <dbReference type="NCBI Taxonomy" id="1117645"/>
    <lineage>
        <taxon>Bacteria</taxon>
        <taxon>Pseudomonadati</taxon>
        <taxon>Bacteroidota</taxon>
        <taxon>Flavobacteriia</taxon>
        <taxon>Flavobacteriales</taxon>
        <taxon>Weeksellaceae</taxon>
        <taxon>Elizabethkingia</taxon>
    </lineage>
</organism>